<dbReference type="Gene3D" id="3.30.950.10">
    <property type="entry name" value="Methyltransferase, Cobalt-precorrin-4 Transmethylase, Domain 2"/>
    <property type="match status" value="1"/>
</dbReference>
<protein>
    <submittedName>
        <fullName evidence="1">rRNA (Cytidine-2'-O-)-methyltransferase</fullName>
    </submittedName>
</protein>
<gene>
    <name evidence="1" type="ORF">CWC05_24365</name>
</gene>
<proteinExistence type="predicted"/>
<dbReference type="SUPFAM" id="SSF53790">
    <property type="entry name" value="Tetrapyrrole methylase"/>
    <property type="match status" value="1"/>
</dbReference>
<name>A0A5S3XX21_9GAMM</name>
<comment type="caution">
    <text evidence="1">The sequence shown here is derived from an EMBL/GenBank/DDBJ whole genome shotgun (WGS) entry which is preliminary data.</text>
</comment>
<dbReference type="PANTHER" id="PTHR46111">
    <property type="entry name" value="RIBOSOMAL RNA SMALL SUBUNIT METHYLTRANSFERASE I"/>
    <property type="match status" value="1"/>
</dbReference>
<feature type="non-terminal residue" evidence="1">
    <location>
        <position position="1"/>
    </location>
</feature>
<feature type="non-terminal residue" evidence="1">
    <location>
        <position position="97"/>
    </location>
</feature>
<accession>A0A5S3XX21</accession>
<dbReference type="InterPro" id="IPR008189">
    <property type="entry name" value="rRNA_ssu_MeTfrase_I"/>
</dbReference>
<dbReference type="GO" id="GO:0032259">
    <property type="term" value="P:methylation"/>
    <property type="evidence" value="ECO:0007669"/>
    <property type="project" value="UniProtKB-KW"/>
</dbReference>
<evidence type="ECO:0000313" key="1">
    <source>
        <dbReference type="EMBL" id="TMP64661.1"/>
    </source>
</evidence>
<dbReference type="InterPro" id="IPR035996">
    <property type="entry name" value="4pyrrol_Methylase_sf"/>
</dbReference>
<dbReference type="InterPro" id="IPR014776">
    <property type="entry name" value="4pyrrole_Mease_sub2"/>
</dbReference>
<sequence length="97" mass="11118">RQQFFIDAYESNITSIMYESTHRIMASLDDLEVALGAEQQVVFAKELTKTYETFFSGTVTALIEFLTEEPEKQRGELVLMLPGKPKQQEEIPTDAKR</sequence>
<keyword evidence="1" id="KW-0489">Methyltransferase</keyword>
<organism evidence="1 2">
    <name type="scientific">Pseudoalteromonas ruthenica</name>
    <dbReference type="NCBI Taxonomy" id="151081"/>
    <lineage>
        <taxon>Bacteria</taxon>
        <taxon>Pseudomonadati</taxon>
        <taxon>Pseudomonadota</taxon>
        <taxon>Gammaproteobacteria</taxon>
        <taxon>Alteromonadales</taxon>
        <taxon>Pseudoalteromonadaceae</taxon>
        <taxon>Pseudoalteromonas</taxon>
    </lineage>
</organism>
<dbReference type="GO" id="GO:0008168">
    <property type="term" value="F:methyltransferase activity"/>
    <property type="evidence" value="ECO:0007669"/>
    <property type="project" value="UniProtKB-KW"/>
</dbReference>
<dbReference type="AlphaFoldDB" id="A0A5S3XX21"/>
<evidence type="ECO:0000313" key="2">
    <source>
        <dbReference type="Proteomes" id="UP000305874"/>
    </source>
</evidence>
<dbReference type="Proteomes" id="UP000305874">
    <property type="component" value="Unassembled WGS sequence"/>
</dbReference>
<keyword evidence="1" id="KW-0808">Transferase</keyword>
<dbReference type="EMBL" id="PNCG01001185">
    <property type="protein sequence ID" value="TMP64661.1"/>
    <property type="molecule type" value="Genomic_DNA"/>
</dbReference>
<reference evidence="2" key="2">
    <citation type="submission" date="2019-06" db="EMBL/GenBank/DDBJ databases">
        <title>Co-occurence of chitin degradation, pigmentation and bioactivity in marine Pseudoalteromonas.</title>
        <authorList>
            <person name="Sonnenschein E.C."/>
            <person name="Bech P.K."/>
        </authorList>
    </citation>
    <scope>NUCLEOTIDE SEQUENCE [LARGE SCALE GENOMIC DNA]</scope>
    <source>
        <strain evidence="2">S2897</strain>
    </source>
</reference>
<dbReference type="PANTHER" id="PTHR46111:SF1">
    <property type="entry name" value="RIBOSOMAL RNA SMALL SUBUNIT METHYLTRANSFERASE I"/>
    <property type="match status" value="1"/>
</dbReference>
<reference evidence="1 2" key="1">
    <citation type="submission" date="2017-12" db="EMBL/GenBank/DDBJ databases">
        <authorList>
            <person name="Paulsen S."/>
            <person name="Gram L.K."/>
        </authorList>
    </citation>
    <scope>NUCLEOTIDE SEQUENCE [LARGE SCALE GENOMIC DNA]</scope>
    <source>
        <strain evidence="1 2">S2897</strain>
    </source>
</reference>